<protein>
    <submittedName>
        <fullName evidence="1">Insulinase family protein</fullName>
    </submittedName>
</protein>
<dbReference type="Proteomes" id="UP001057375">
    <property type="component" value="Unassembled WGS sequence"/>
</dbReference>
<dbReference type="Gene3D" id="3.30.830.10">
    <property type="entry name" value="Metalloenzyme, LuxS/M16 peptidase-like"/>
    <property type="match status" value="1"/>
</dbReference>
<evidence type="ECO:0000313" key="1">
    <source>
        <dbReference type="EMBL" id="GKT27781.1"/>
    </source>
</evidence>
<feature type="non-terminal residue" evidence="1">
    <location>
        <position position="1"/>
    </location>
</feature>
<sequence>VEADVQDFEKAVVANWPAKTKTAAQAEDAGPGEAATIELANGRKLVFIPDETLPYTAMSMYWVGGDADLSPEEQGLAAMVSQSLTRGTK</sequence>
<reference evidence="1" key="1">
    <citation type="submission" date="2022-03" db="EMBL/GenBank/DDBJ databases">
        <title>Draft genome sequence of Aduncisulcus paluster, a free-living microaerophilic Fornicata.</title>
        <authorList>
            <person name="Yuyama I."/>
            <person name="Kume K."/>
            <person name="Tamura T."/>
            <person name="Inagaki Y."/>
            <person name="Hashimoto T."/>
        </authorList>
    </citation>
    <scope>NUCLEOTIDE SEQUENCE</scope>
    <source>
        <strain evidence="1">NY0171</strain>
    </source>
</reference>
<evidence type="ECO:0000313" key="2">
    <source>
        <dbReference type="Proteomes" id="UP001057375"/>
    </source>
</evidence>
<feature type="non-terminal residue" evidence="1">
    <location>
        <position position="89"/>
    </location>
</feature>
<dbReference type="SUPFAM" id="SSF63411">
    <property type="entry name" value="LuxS/MPP-like metallohydrolase"/>
    <property type="match status" value="1"/>
</dbReference>
<organism evidence="1 2">
    <name type="scientific">Aduncisulcus paluster</name>
    <dbReference type="NCBI Taxonomy" id="2918883"/>
    <lineage>
        <taxon>Eukaryota</taxon>
        <taxon>Metamonada</taxon>
        <taxon>Carpediemonas-like organisms</taxon>
        <taxon>Aduncisulcus</taxon>
    </lineage>
</organism>
<name>A0ABQ5KA64_9EUKA</name>
<dbReference type="EMBL" id="BQXS01007452">
    <property type="protein sequence ID" value="GKT27781.1"/>
    <property type="molecule type" value="Genomic_DNA"/>
</dbReference>
<comment type="caution">
    <text evidence="1">The sequence shown here is derived from an EMBL/GenBank/DDBJ whole genome shotgun (WGS) entry which is preliminary data.</text>
</comment>
<gene>
    <name evidence="1" type="ORF">ADUPG1_004786</name>
</gene>
<proteinExistence type="predicted"/>
<accession>A0ABQ5KA64</accession>
<dbReference type="InterPro" id="IPR011249">
    <property type="entry name" value="Metalloenz_LuxS/M16"/>
</dbReference>
<keyword evidence="2" id="KW-1185">Reference proteome</keyword>